<reference evidence="2 3" key="1">
    <citation type="submission" date="2019-02" db="EMBL/GenBank/DDBJ databases">
        <title>Deep-cultivation of Planctomycetes and their phenomic and genomic characterization uncovers novel biology.</title>
        <authorList>
            <person name="Wiegand S."/>
            <person name="Jogler M."/>
            <person name="Boedeker C."/>
            <person name="Pinto D."/>
            <person name="Vollmers J."/>
            <person name="Rivas-Marin E."/>
            <person name="Kohn T."/>
            <person name="Peeters S.H."/>
            <person name="Heuer A."/>
            <person name="Rast P."/>
            <person name="Oberbeckmann S."/>
            <person name="Bunk B."/>
            <person name="Jeske O."/>
            <person name="Meyerdierks A."/>
            <person name="Storesund J.E."/>
            <person name="Kallscheuer N."/>
            <person name="Luecker S."/>
            <person name="Lage O.M."/>
            <person name="Pohl T."/>
            <person name="Merkel B.J."/>
            <person name="Hornburger P."/>
            <person name="Mueller R.-W."/>
            <person name="Bruemmer F."/>
            <person name="Labrenz M."/>
            <person name="Spormann A.M."/>
            <person name="Op den Camp H."/>
            <person name="Overmann J."/>
            <person name="Amann R."/>
            <person name="Jetten M.S.M."/>
            <person name="Mascher T."/>
            <person name="Medema M.H."/>
            <person name="Devos D.P."/>
            <person name="Kaster A.-K."/>
            <person name="Ovreas L."/>
            <person name="Rohde M."/>
            <person name="Galperin M.Y."/>
            <person name="Jogler C."/>
        </authorList>
    </citation>
    <scope>NUCLEOTIDE SEQUENCE [LARGE SCALE GENOMIC DNA]</scope>
    <source>
        <strain evidence="2 3">Pla133</strain>
    </source>
</reference>
<organism evidence="2 3">
    <name type="scientific">Engelhardtia mirabilis</name>
    <dbReference type="NCBI Taxonomy" id="2528011"/>
    <lineage>
        <taxon>Bacteria</taxon>
        <taxon>Pseudomonadati</taxon>
        <taxon>Planctomycetota</taxon>
        <taxon>Planctomycetia</taxon>
        <taxon>Planctomycetia incertae sedis</taxon>
        <taxon>Engelhardtia</taxon>
    </lineage>
</organism>
<evidence type="ECO:0000313" key="2">
    <source>
        <dbReference type="EMBL" id="QDU69567.1"/>
    </source>
</evidence>
<protein>
    <submittedName>
        <fullName evidence="2">Uncharacterized protein</fullName>
    </submittedName>
</protein>
<dbReference type="Proteomes" id="UP000316921">
    <property type="component" value="Chromosome"/>
</dbReference>
<evidence type="ECO:0000313" key="3">
    <source>
        <dbReference type="Proteomes" id="UP000316921"/>
    </source>
</evidence>
<feature type="compositionally biased region" description="Basic and acidic residues" evidence="1">
    <location>
        <begin position="72"/>
        <end position="89"/>
    </location>
</feature>
<keyword evidence="3" id="KW-1185">Reference proteome</keyword>
<gene>
    <name evidence="2" type="ORF">Pla133_46870</name>
</gene>
<proteinExistence type="predicted"/>
<name>A0A518BRG2_9BACT</name>
<feature type="region of interest" description="Disordered" evidence="1">
    <location>
        <begin position="166"/>
        <end position="194"/>
    </location>
</feature>
<dbReference type="KEGG" id="pbap:Pla133_46870"/>
<dbReference type="RefSeq" id="WP_145069577.1">
    <property type="nucleotide sequence ID" value="NZ_CP036287.1"/>
</dbReference>
<feature type="compositionally biased region" description="Polar residues" evidence="1">
    <location>
        <begin position="61"/>
        <end position="71"/>
    </location>
</feature>
<feature type="compositionally biased region" description="Polar residues" evidence="1">
    <location>
        <begin position="174"/>
        <end position="194"/>
    </location>
</feature>
<evidence type="ECO:0000256" key="1">
    <source>
        <dbReference type="SAM" id="MobiDB-lite"/>
    </source>
</evidence>
<feature type="region of interest" description="Disordered" evidence="1">
    <location>
        <begin position="50"/>
        <end position="123"/>
    </location>
</feature>
<accession>A0A518BRG2</accession>
<sequence>MSFLGAVPAGALPQDGDGNCAIPDDDGIFSADADCNIGANSPDFDCAMPSGEGGGVHKDNSCTTPQGQGFSRDNDCGRQESEGTLHSDIDCGSPAGADPSVEQRDEMCGKPTGGGPQGAHHRDHACAQPVNDFQSNQDMACAKPGHDGKTYEDGTCGKPGIFGKWKDLDRGKPTGNTTHTDLICNQPNADGTRW</sequence>
<dbReference type="EMBL" id="CP036287">
    <property type="protein sequence ID" value="QDU69567.1"/>
    <property type="molecule type" value="Genomic_DNA"/>
</dbReference>
<dbReference type="AlphaFoldDB" id="A0A518BRG2"/>